<dbReference type="EC" id="1.15.1.1" evidence="2 6"/>
<dbReference type="GO" id="GO:0030145">
    <property type="term" value="F:manganese ion binding"/>
    <property type="evidence" value="ECO:0007669"/>
    <property type="project" value="UniProtKB-ARBA"/>
</dbReference>
<dbReference type="Pfam" id="PF02777">
    <property type="entry name" value="Sod_Fe_C"/>
    <property type="match status" value="1"/>
</dbReference>
<dbReference type="EMBL" id="SJPY01000001">
    <property type="protein sequence ID" value="TWU45703.1"/>
    <property type="molecule type" value="Genomic_DNA"/>
</dbReference>
<evidence type="ECO:0000313" key="9">
    <source>
        <dbReference type="EMBL" id="TWU45703.1"/>
    </source>
</evidence>
<dbReference type="Gene3D" id="1.10.287.990">
    <property type="entry name" value="Fe,Mn superoxide dismutase (SOD) domain"/>
    <property type="match status" value="1"/>
</dbReference>
<dbReference type="InterPro" id="IPR019546">
    <property type="entry name" value="TAT_signal_bac_arc"/>
</dbReference>
<sequence>MSKKDIFTQDKATMNNFFTRRGFLATSSAIAASASFGLSTEKTAVGQEALGTSAPFSLPPLPYAYDALNPVIDTETMTIHHTKHHQGYVNKLNAAVESDPTLSKMTLDQLLSNLDQLPESARTSVRNNGGGHANHSLFWTIMKPSADESKPSGALAEAIDSAFGSFDNFKTAFSTAGATQFGSGWAWLAKDGEGLKVLSTPNQDSPLSMGMTPLLGLDVWEHAYYLKYQNRRTEYIEAFWKLVNWDQVAAYMNKA</sequence>
<evidence type="ECO:0000259" key="8">
    <source>
        <dbReference type="Pfam" id="PF02777"/>
    </source>
</evidence>
<dbReference type="Pfam" id="PF00081">
    <property type="entry name" value="Sod_Fe_N"/>
    <property type="match status" value="1"/>
</dbReference>
<dbReference type="InterPro" id="IPR019833">
    <property type="entry name" value="Mn/Fe_SOD_BS"/>
</dbReference>
<evidence type="ECO:0000256" key="6">
    <source>
        <dbReference type="RuleBase" id="RU000414"/>
    </source>
</evidence>
<comment type="caution">
    <text evidence="9">The sequence shown here is derived from an EMBL/GenBank/DDBJ whole genome shotgun (WGS) entry which is preliminary data.</text>
</comment>
<dbReference type="Gene3D" id="3.55.40.20">
    <property type="entry name" value="Iron/manganese superoxide dismutase, C-terminal domain"/>
    <property type="match status" value="1"/>
</dbReference>
<dbReference type="InterPro" id="IPR006311">
    <property type="entry name" value="TAT_signal"/>
</dbReference>
<dbReference type="InterPro" id="IPR036324">
    <property type="entry name" value="Mn/Fe_SOD_N_sf"/>
</dbReference>
<dbReference type="PROSITE" id="PS51318">
    <property type="entry name" value="TAT"/>
    <property type="match status" value="1"/>
</dbReference>
<comment type="similarity">
    <text evidence="1 6">Belongs to the iron/manganese superoxide dismutase family.</text>
</comment>
<dbReference type="NCBIfam" id="TIGR01409">
    <property type="entry name" value="TAT_signal_seq"/>
    <property type="match status" value="1"/>
</dbReference>
<dbReference type="Proteomes" id="UP000315471">
    <property type="component" value="Unassembled WGS sequence"/>
</dbReference>
<dbReference type="GO" id="GO:0005737">
    <property type="term" value="C:cytoplasm"/>
    <property type="evidence" value="ECO:0007669"/>
    <property type="project" value="TreeGrafter"/>
</dbReference>
<keyword evidence="4 6" id="KW-0560">Oxidoreductase</keyword>
<dbReference type="GO" id="GO:0004784">
    <property type="term" value="F:superoxide dismutase activity"/>
    <property type="evidence" value="ECO:0007669"/>
    <property type="project" value="UniProtKB-EC"/>
</dbReference>
<protein>
    <recommendedName>
        <fullName evidence="2 6">Superoxide dismutase</fullName>
        <ecNumber evidence="2 6">1.15.1.1</ecNumber>
    </recommendedName>
</protein>
<dbReference type="InterPro" id="IPR019831">
    <property type="entry name" value="Mn/Fe_SOD_N"/>
</dbReference>
<evidence type="ECO:0000256" key="2">
    <source>
        <dbReference type="ARBA" id="ARBA00012682"/>
    </source>
</evidence>
<dbReference type="PANTHER" id="PTHR43595:SF2">
    <property type="entry name" value="SMALL RIBOSOMAL SUBUNIT PROTEIN MS42"/>
    <property type="match status" value="1"/>
</dbReference>
<dbReference type="FunFam" id="1.10.287.990:FF:000001">
    <property type="entry name" value="Superoxide dismutase"/>
    <property type="match status" value="1"/>
</dbReference>
<name>A0A5C6E7S8_9BACT</name>
<evidence type="ECO:0000256" key="5">
    <source>
        <dbReference type="PIRSR" id="PIRSR000349-1"/>
    </source>
</evidence>
<proteinExistence type="inferred from homology"/>
<accession>A0A5C6E7S8</accession>
<evidence type="ECO:0000259" key="7">
    <source>
        <dbReference type="Pfam" id="PF00081"/>
    </source>
</evidence>
<evidence type="ECO:0000256" key="4">
    <source>
        <dbReference type="ARBA" id="ARBA00023002"/>
    </source>
</evidence>
<feature type="binding site" evidence="5">
    <location>
        <position position="80"/>
    </location>
    <ligand>
        <name>Mn(2+)</name>
        <dbReference type="ChEBI" id="CHEBI:29035"/>
    </ligand>
</feature>
<comment type="catalytic activity">
    <reaction evidence="6">
        <text>2 superoxide + 2 H(+) = H2O2 + O2</text>
        <dbReference type="Rhea" id="RHEA:20696"/>
        <dbReference type="ChEBI" id="CHEBI:15378"/>
        <dbReference type="ChEBI" id="CHEBI:15379"/>
        <dbReference type="ChEBI" id="CHEBI:16240"/>
        <dbReference type="ChEBI" id="CHEBI:18421"/>
        <dbReference type="EC" id="1.15.1.1"/>
    </reaction>
</comment>
<dbReference type="InterPro" id="IPR036314">
    <property type="entry name" value="SOD_C_sf"/>
</dbReference>
<organism evidence="9 10">
    <name type="scientific">Novipirellula aureliae</name>
    <dbReference type="NCBI Taxonomy" id="2527966"/>
    <lineage>
        <taxon>Bacteria</taxon>
        <taxon>Pseudomonadati</taxon>
        <taxon>Planctomycetota</taxon>
        <taxon>Planctomycetia</taxon>
        <taxon>Pirellulales</taxon>
        <taxon>Pirellulaceae</taxon>
        <taxon>Novipirellula</taxon>
    </lineage>
</organism>
<keyword evidence="10" id="KW-1185">Reference proteome</keyword>
<dbReference type="InterPro" id="IPR019832">
    <property type="entry name" value="Mn/Fe_SOD_C"/>
</dbReference>
<feature type="binding site" evidence="5">
    <location>
        <position position="222"/>
    </location>
    <ligand>
        <name>Mn(2+)</name>
        <dbReference type="ChEBI" id="CHEBI:29035"/>
    </ligand>
</feature>
<evidence type="ECO:0000256" key="1">
    <source>
        <dbReference type="ARBA" id="ARBA00008714"/>
    </source>
</evidence>
<dbReference type="InterPro" id="IPR001189">
    <property type="entry name" value="Mn/Fe_SOD"/>
</dbReference>
<evidence type="ECO:0000256" key="3">
    <source>
        <dbReference type="ARBA" id="ARBA00022723"/>
    </source>
</evidence>
<dbReference type="SUPFAM" id="SSF54719">
    <property type="entry name" value="Fe,Mn superoxide dismutase (SOD), C-terminal domain"/>
    <property type="match status" value="1"/>
</dbReference>
<feature type="domain" description="Manganese/iron superoxide dismutase C-terminal" evidence="8">
    <location>
        <begin position="151"/>
        <end position="249"/>
    </location>
</feature>
<dbReference type="PIRSF" id="PIRSF000349">
    <property type="entry name" value="SODismutase"/>
    <property type="match status" value="1"/>
</dbReference>
<gene>
    <name evidence="9" type="primary">sodA_1</name>
    <name evidence="9" type="ORF">Q31b_08790</name>
</gene>
<reference evidence="9 10" key="1">
    <citation type="submission" date="2019-02" db="EMBL/GenBank/DDBJ databases">
        <title>Deep-cultivation of Planctomycetes and their phenomic and genomic characterization uncovers novel biology.</title>
        <authorList>
            <person name="Wiegand S."/>
            <person name="Jogler M."/>
            <person name="Boedeker C."/>
            <person name="Pinto D."/>
            <person name="Vollmers J."/>
            <person name="Rivas-Marin E."/>
            <person name="Kohn T."/>
            <person name="Peeters S.H."/>
            <person name="Heuer A."/>
            <person name="Rast P."/>
            <person name="Oberbeckmann S."/>
            <person name="Bunk B."/>
            <person name="Jeske O."/>
            <person name="Meyerdierks A."/>
            <person name="Storesund J.E."/>
            <person name="Kallscheuer N."/>
            <person name="Luecker S."/>
            <person name="Lage O.M."/>
            <person name="Pohl T."/>
            <person name="Merkel B.J."/>
            <person name="Hornburger P."/>
            <person name="Mueller R.-W."/>
            <person name="Bruemmer F."/>
            <person name="Labrenz M."/>
            <person name="Spormann A.M."/>
            <person name="Op Den Camp H."/>
            <person name="Overmann J."/>
            <person name="Amann R."/>
            <person name="Jetten M.S.M."/>
            <person name="Mascher T."/>
            <person name="Medema M.H."/>
            <person name="Devos D.P."/>
            <person name="Kaster A.-K."/>
            <person name="Ovreas L."/>
            <person name="Rohde M."/>
            <person name="Galperin M.Y."/>
            <person name="Jogler C."/>
        </authorList>
    </citation>
    <scope>NUCLEOTIDE SEQUENCE [LARGE SCALE GENOMIC DNA]</scope>
    <source>
        <strain evidence="9 10">Q31b</strain>
    </source>
</reference>
<dbReference type="AlphaFoldDB" id="A0A5C6E7S8"/>
<feature type="binding site" evidence="5">
    <location>
        <position position="135"/>
    </location>
    <ligand>
        <name>Mn(2+)</name>
        <dbReference type="ChEBI" id="CHEBI:29035"/>
    </ligand>
</feature>
<dbReference type="FunFam" id="3.55.40.20:FF:000001">
    <property type="entry name" value="Superoxide dismutase"/>
    <property type="match status" value="1"/>
</dbReference>
<evidence type="ECO:0000313" key="10">
    <source>
        <dbReference type="Proteomes" id="UP000315471"/>
    </source>
</evidence>
<dbReference type="PROSITE" id="PS00088">
    <property type="entry name" value="SOD_MN"/>
    <property type="match status" value="1"/>
</dbReference>
<dbReference type="SUPFAM" id="SSF46609">
    <property type="entry name" value="Fe,Mn superoxide dismutase (SOD), N-terminal domain"/>
    <property type="match status" value="1"/>
</dbReference>
<feature type="binding site" evidence="5">
    <location>
        <position position="218"/>
    </location>
    <ligand>
        <name>Mn(2+)</name>
        <dbReference type="ChEBI" id="CHEBI:29035"/>
    </ligand>
</feature>
<dbReference type="PANTHER" id="PTHR43595">
    <property type="entry name" value="37S RIBOSOMAL PROTEIN S26, MITOCHONDRIAL"/>
    <property type="match status" value="1"/>
</dbReference>
<keyword evidence="3 5" id="KW-0479">Metal-binding</keyword>
<feature type="domain" description="Manganese/iron superoxide dismutase N-terminal" evidence="7">
    <location>
        <begin position="56"/>
        <end position="143"/>
    </location>
</feature>
<dbReference type="PRINTS" id="PR01703">
    <property type="entry name" value="MNSODISMTASE"/>
</dbReference>
<comment type="function">
    <text evidence="6">Destroys radicals which are normally produced within the cells and which are toxic to biological systems.</text>
</comment>